<dbReference type="AlphaFoldDB" id="A0A2U1PT18"/>
<evidence type="ECO:0000313" key="1">
    <source>
        <dbReference type="EMBL" id="PWA88900.1"/>
    </source>
</evidence>
<gene>
    <name evidence="1" type="ORF">CTI12_AA084780</name>
</gene>
<name>A0A2U1PT18_ARTAN</name>
<proteinExistence type="predicted"/>
<comment type="caution">
    <text evidence="1">The sequence shown here is derived from an EMBL/GenBank/DDBJ whole genome shotgun (WGS) entry which is preliminary data.</text>
</comment>
<reference evidence="1 2" key="1">
    <citation type="journal article" date="2018" name="Mol. Plant">
        <title>The genome of Artemisia annua provides insight into the evolution of Asteraceae family and artemisinin biosynthesis.</title>
        <authorList>
            <person name="Shen Q."/>
            <person name="Zhang L."/>
            <person name="Liao Z."/>
            <person name="Wang S."/>
            <person name="Yan T."/>
            <person name="Shi P."/>
            <person name="Liu M."/>
            <person name="Fu X."/>
            <person name="Pan Q."/>
            <person name="Wang Y."/>
            <person name="Lv Z."/>
            <person name="Lu X."/>
            <person name="Zhang F."/>
            <person name="Jiang W."/>
            <person name="Ma Y."/>
            <person name="Chen M."/>
            <person name="Hao X."/>
            <person name="Li L."/>
            <person name="Tang Y."/>
            <person name="Lv G."/>
            <person name="Zhou Y."/>
            <person name="Sun X."/>
            <person name="Brodelius P.E."/>
            <person name="Rose J.K.C."/>
            <person name="Tang K."/>
        </authorList>
    </citation>
    <scope>NUCLEOTIDE SEQUENCE [LARGE SCALE GENOMIC DNA]</scope>
    <source>
        <strain evidence="2">cv. Huhao1</strain>
        <tissue evidence="1">Leaf</tissue>
    </source>
</reference>
<dbReference type="Proteomes" id="UP000245207">
    <property type="component" value="Unassembled WGS sequence"/>
</dbReference>
<dbReference type="OrthoDB" id="1611897at2759"/>
<protein>
    <submittedName>
        <fullName evidence="1">Uncharacterized protein</fullName>
    </submittedName>
</protein>
<keyword evidence="2" id="KW-1185">Reference proteome</keyword>
<organism evidence="1 2">
    <name type="scientific">Artemisia annua</name>
    <name type="common">Sweet wormwood</name>
    <dbReference type="NCBI Taxonomy" id="35608"/>
    <lineage>
        <taxon>Eukaryota</taxon>
        <taxon>Viridiplantae</taxon>
        <taxon>Streptophyta</taxon>
        <taxon>Embryophyta</taxon>
        <taxon>Tracheophyta</taxon>
        <taxon>Spermatophyta</taxon>
        <taxon>Magnoliopsida</taxon>
        <taxon>eudicotyledons</taxon>
        <taxon>Gunneridae</taxon>
        <taxon>Pentapetalae</taxon>
        <taxon>asterids</taxon>
        <taxon>campanulids</taxon>
        <taxon>Asterales</taxon>
        <taxon>Asteraceae</taxon>
        <taxon>Asteroideae</taxon>
        <taxon>Anthemideae</taxon>
        <taxon>Artemisiinae</taxon>
        <taxon>Artemisia</taxon>
    </lineage>
</organism>
<evidence type="ECO:0000313" key="2">
    <source>
        <dbReference type="Proteomes" id="UP000245207"/>
    </source>
</evidence>
<dbReference type="EMBL" id="PKPP01000769">
    <property type="protein sequence ID" value="PWA88900.1"/>
    <property type="molecule type" value="Genomic_DNA"/>
</dbReference>
<accession>A0A2U1PT18</accession>
<sequence length="108" mass="12006">MVKDRKSFCEKIHKATFGRFHRSSRYLKKNDASSPSLATNYYPAAHGYKQVIKPNKFVQFSSNIVENNEVDDQKSLSDEKYTSYIDGIKTKMGAPSDVGGGSAVANHA</sequence>